<dbReference type="AlphaFoldDB" id="A0A921HPK2"/>
<evidence type="ECO:0000313" key="1">
    <source>
        <dbReference type="EMBL" id="HJF85389.1"/>
    </source>
</evidence>
<sequence length="275" mass="31190">RIQDKCGPNRKPLPKRTYRGGIIATGEYFDLGTLSSYLRSLVLNVSKGTINFGYITELQKIPDLVQAFFASWIDWLERNQHWILHNLPQIQEANTATVRTNIKLEYERLTISIAALLSVADIFNSFADSVNIAFDSVAAREAILRLGREMKFVAATMAPEQVAIDAITEGIENGGFNIAVSKSAFITSKEADGYNVDDGSYWIITTKVNNLVEGYAARKNYSIKFGSELRKKLVSMGFMQEAEGKRFTQDRQVSPRRPRGYLITLRRYSYEREYD</sequence>
<feature type="non-terminal residue" evidence="1">
    <location>
        <position position="1"/>
    </location>
</feature>
<name>A0A921HPK2_9FIRM</name>
<evidence type="ECO:0000313" key="2">
    <source>
        <dbReference type="Proteomes" id="UP000780768"/>
    </source>
</evidence>
<proteinExistence type="predicted"/>
<reference evidence="1" key="1">
    <citation type="journal article" date="2021" name="PeerJ">
        <title>Extensive microbial diversity within the chicken gut microbiome revealed by metagenomics and culture.</title>
        <authorList>
            <person name="Gilroy R."/>
            <person name="Ravi A."/>
            <person name="Getino M."/>
            <person name="Pursley I."/>
            <person name="Horton D.L."/>
            <person name="Alikhan N.F."/>
            <person name="Baker D."/>
            <person name="Gharbi K."/>
            <person name="Hall N."/>
            <person name="Watson M."/>
            <person name="Adriaenssens E.M."/>
            <person name="Foster-Nyarko E."/>
            <person name="Jarju S."/>
            <person name="Secka A."/>
            <person name="Antonio M."/>
            <person name="Oren A."/>
            <person name="Chaudhuri R.R."/>
            <person name="La Ragione R."/>
            <person name="Hildebrand F."/>
            <person name="Pallen M.J."/>
        </authorList>
    </citation>
    <scope>NUCLEOTIDE SEQUENCE</scope>
    <source>
        <strain evidence="1">7318</strain>
    </source>
</reference>
<dbReference type="EMBL" id="DYVR01000189">
    <property type="protein sequence ID" value="HJF85389.1"/>
    <property type="molecule type" value="Genomic_DNA"/>
</dbReference>
<reference evidence="1" key="2">
    <citation type="submission" date="2021-09" db="EMBL/GenBank/DDBJ databases">
        <authorList>
            <person name="Gilroy R."/>
        </authorList>
    </citation>
    <scope>NUCLEOTIDE SEQUENCE</scope>
    <source>
        <strain evidence="1">7318</strain>
    </source>
</reference>
<gene>
    <name evidence="1" type="ORF">K8V65_07000</name>
</gene>
<comment type="caution">
    <text evidence="1">The sequence shown here is derived from an EMBL/GenBank/DDBJ whole genome shotgun (WGS) entry which is preliminary data.</text>
</comment>
<dbReference type="Proteomes" id="UP000780768">
    <property type="component" value="Unassembled WGS sequence"/>
</dbReference>
<accession>A0A921HPK2</accession>
<protein>
    <submittedName>
        <fullName evidence="1">Uncharacterized protein</fullName>
    </submittedName>
</protein>
<organism evidence="1 2">
    <name type="scientific">Megamonas hypermegale</name>
    <dbReference type="NCBI Taxonomy" id="158847"/>
    <lineage>
        <taxon>Bacteria</taxon>
        <taxon>Bacillati</taxon>
        <taxon>Bacillota</taxon>
        <taxon>Negativicutes</taxon>
        <taxon>Selenomonadales</taxon>
        <taxon>Selenomonadaceae</taxon>
        <taxon>Megamonas</taxon>
    </lineage>
</organism>